<evidence type="ECO:0000313" key="2">
    <source>
        <dbReference type="EMBL" id="MDX2967128.1"/>
    </source>
</evidence>
<dbReference type="Proteomes" id="UP001282288">
    <property type="component" value="Unassembled WGS sequence"/>
</dbReference>
<evidence type="ECO:0000313" key="3">
    <source>
        <dbReference type="Proteomes" id="UP001282288"/>
    </source>
</evidence>
<accession>A0AAP6ELK6</accession>
<evidence type="ECO:0000256" key="1">
    <source>
        <dbReference type="SAM" id="MobiDB-lite"/>
    </source>
</evidence>
<dbReference type="GeneID" id="69813979"/>
<protein>
    <submittedName>
        <fullName evidence="2">Uncharacterized protein</fullName>
    </submittedName>
</protein>
<gene>
    <name evidence="2" type="ORF">PV399_46660</name>
</gene>
<name>A0AAP6ELK6_9ACTN</name>
<feature type="region of interest" description="Disordered" evidence="1">
    <location>
        <begin position="55"/>
        <end position="82"/>
    </location>
</feature>
<reference evidence="2" key="1">
    <citation type="journal article" date="2023" name="Microb. Genom.">
        <title>Mesoterricola silvestris gen. nov., sp. nov., Mesoterricola sediminis sp. nov., Geothrix oryzae sp. nov., Geothrix edaphica sp. nov., Geothrix rubra sp. nov., and Geothrix limicola sp. nov., six novel members of Acidobacteriota isolated from soils.</title>
        <authorList>
            <person name="Weisberg A.J."/>
            <person name="Pearce E."/>
            <person name="Kramer C.G."/>
            <person name="Chang J.H."/>
            <person name="Clarke C.R."/>
        </authorList>
    </citation>
    <scope>NUCLEOTIDE SEQUENCE</scope>
    <source>
        <strain evidence="2">NRRL_B-16521</strain>
    </source>
</reference>
<sequence>MPHPWTATHELHIFKQALRRPSEDAQWWETQSSGLVHLLCNCGYSTGWIPQDQMPTGEQLLNDHGTPHHSVMTSRQNHRSEA</sequence>
<dbReference type="EMBL" id="JARAWC010000082">
    <property type="protein sequence ID" value="MDX2967128.1"/>
    <property type="molecule type" value="Genomic_DNA"/>
</dbReference>
<dbReference type="AlphaFoldDB" id="A0AAP6ELK6"/>
<comment type="caution">
    <text evidence="2">The sequence shown here is derived from an EMBL/GenBank/DDBJ whole genome shotgun (WGS) entry which is preliminary data.</text>
</comment>
<dbReference type="RefSeq" id="WP_081241678.1">
    <property type="nucleotide sequence ID" value="NZ_JAGJBY010000004.1"/>
</dbReference>
<proteinExistence type="predicted"/>
<organism evidence="2 3">
    <name type="scientific">Streptomyces acidiscabies</name>
    <dbReference type="NCBI Taxonomy" id="42234"/>
    <lineage>
        <taxon>Bacteria</taxon>
        <taxon>Bacillati</taxon>
        <taxon>Actinomycetota</taxon>
        <taxon>Actinomycetes</taxon>
        <taxon>Kitasatosporales</taxon>
        <taxon>Streptomycetaceae</taxon>
        <taxon>Streptomyces</taxon>
    </lineage>
</organism>